<comment type="caution">
    <text evidence="3">The sequence shown here is derived from an EMBL/GenBank/DDBJ whole genome shotgun (WGS) entry which is preliminary data.</text>
</comment>
<evidence type="ECO:0000259" key="2">
    <source>
        <dbReference type="SMART" id="SM00244"/>
    </source>
</evidence>
<feature type="transmembrane region" description="Helical" evidence="1">
    <location>
        <begin position="20"/>
        <end position="45"/>
    </location>
</feature>
<proteinExistence type="predicted"/>
<dbReference type="SMART" id="SM00244">
    <property type="entry name" value="PHB"/>
    <property type="match status" value="1"/>
</dbReference>
<dbReference type="Proteomes" id="UP000630615">
    <property type="component" value="Unassembled WGS sequence"/>
</dbReference>
<evidence type="ECO:0000256" key="1">
    <source>
        <dbReference type="SAM" id="Phobius"/>
    </source>
</evidence>
<evidence type="ECO:0000313" key="4">
    <source>
        <dbReference type="Proteomes" id="UP000630615"/>
    </source>
</evidence>
<reference evidence="4" key="1">
    <citation type="journal article" date="2019" name="Int. J. Syst. Evol. Microbiol.">
        <title>The Global Catalogue of Microorganisms (GCM) 10K type strain sequencing project: providing services to taxonomists for standard genome sequencing and annotation.</title>
        <authorList>
            <consortium name="The Broad Institute Genomics Platform"/>
            <consortium name="The Broad Institute Genome Sequencing Center for Infectious Disease"/>
            <person name="Wu L."/>
            <person name="Ma J."/>
        </authorList>
    </citation>
    <scope>NUCLEOTIDE SEQUENCE [LARGE SCALE GENOMIC DNA]</scope>
    <source>
        <strain evidence="4">CGMCC 1.15942</strain>
    </source>
</reference>
<keyword evidence="1" id="KW-0472">Membrane</keyword>
<dbReference type="InterPro" id="IPR001107">
    <property type="entry name" value="Band_7"/>
</dbReference>
<dbReference type="Gene3D" id="3.30.479.30">
    <property type="entry name" value="Band 7 domain"/>
    <property type="match status" value="1"/>
</dbReference>
<dbReference type="PANTHER" id="PTHR43446:SF1">
    <property type="entry name" value="BAND 7 DOMAIN-CONTAINING PROTEIN"/>
    <property type="match status" value="1"/>
</dbReference>
<dbReference type="EMBL" id="BMKI01000011">
    <property type="protein sequence ID" value="GGD01374.1"/>
    <property type="molecule type" value="Genomic_DNA"/>
</dbReference>
<organism evidence="3 4">
    <name type="scientific">Enterococcus wangshanyuanii</name>
    <dbReference type="NCBI Taxonomy" id="2005703"/>
    <lineage>
        <taxon>Bacteria</taxon>
        <taxon>Bacillati</taxon>
        <taxon>Bacillota</taxon>
        <taxon>Bacilli</taxon>
        <taxon>Lactobacillales</taxon>
        <taxon>Enterococcaceae</taxon>
        <taxon>Enterococcus</taxon>
    </lineage>
</organism>
<evidence type="ECO:0000313" key="3">
    <source>
        <dbReference type="EMBL" id="GGD01374.1"/>
    </source>
</evidence>
<feature type="domain" description="Band 7" evidence="2">
    <location>
        <begin position="69"/>
        <end position="233"/>
    </location>
</feature>
<dbReference type="InterPro" id="IPR036013">
    <property type="entry name" value="Band_7/SPFH_dom_sf"/>
</dbReference>
<sequence length="302" mass="33577">MRIIILLAKVGKKMEEKKTFHINGYIALVVLIILIVIGGYCFYFGVTDESIAMITVSIVLWVISGLFLSSLTIVSPNQAKAILFFGQYLGTIKENGLFVTTPLTQKINVSLKVRNFNSSLLKVNDSDGNPVEISAVIVFKVVDTAKALFDVDRYQDFVEIQSETAIRHIATQYPYDTFNDDDLTLRGNTNEVSEELAKELQERLAVAGVEIIETRLNHLAYATEIASAMLQRQQAKAILSARQIIVEGAVSMTQMALEQIEDGQEINFTDDRKVQLINNLLVSIITDKGTQPVINTGDVTER</sequence>
<feature type="transmembrane region" description="Helical" evidence="1">
    <location>
        <begin position="51"/>
        <end position="74"/>
    </location>
</feature>
<name>A0ABQ1PQM7_9ENTE</name>
<keyword evidence="1" id="KW-1133">Transmembrane helix</keyword>
<dbReference type="Pfam" id="PF01145">
    <property type="entry name" value="Band_7"/>
    <property type="match status" value="1"/>
</dbReference>
<protein>
    <submittedName>
        <fullName evidence="3">Membrane protein</fullName>
    </submittedName>
</protein>
<dbReference type="CDD" id="cd03402">
    <property type="entry name" value="SPFH_like_u2"/>
    <property type="match status" value="1"/>
</dbReference>
<gene>
    <name evidence="3" type="ORF">GCM10011573_33710</name>
</gene>
<keyword evidence="4" id="KW-1185">Reference proteome</keyword>
<dbReference type="PANTHER" id="PTHR43446">
    <property type="entry name" value="MEMBRANE PROTEIN-RELATED"/>
    <property type="match status" value="1"/>
</dbReference>
<accession>A0ABQ1PQM7</accession>
<dbReference type="SUPFAM" id="SSF117892">
    <property type="entry name" value="Band 7/SPFH domain"/>
    <property type="match status" value="1"/>
</dbReference>
<keyword evidence="1" id="KW-0812">Transmembrane</keyword>